<dbReference type="Proteomes" id="UP000593573">
    <property type="component" value="Unassembled WGS sequence"/>
</dbReference>
<dbReference type="Pfam" id="PF13855">
    <property type="entry name" value="LRR_8"/>
    <property type="match status" value="1"/>
</dbReference>
<keyword evidence="4" id="KW-0433">Leucine-rich repeat</keyword>
<evidence type="ECO:0000256" key="2">
    <source>
        <dbReference type="ARBA" id="ARBA00009592"/>
    </source>
</evidence>
<feature type="non-terminal residue" evidence="11">
    <location>
        <position position="1"/>
    </location>
</feature>
<dbReference type="GO" id="GO:0005886">
    <property type="term" value="C:plasma membrane"/>
    <property type="evidence" value="ECO:0007669"/>
    <property type="project" value="UniProtKB-SubCell"/>
</dbReference>
<name>A0A7J8UUY4_9ROSI</name>
<comment type="subcellular location">
    <subcellularLocation>
        <location evidence="1">Cell membrane</location>
        <topology evidence="1">Single-pass type I membrane protein</topology>
    </subcellularLocation>
</comment>
<gene>
    <name evidence="11" type="ORF">Goklo_021299</name>
</gene>
<keyword evidence="7" id="KW-1133">Transmembrane helix</keyword>
<keyword evidence="10" id="KW-0325">Glycoprotein</keyword>
<evidence type="ECO:0000256" key="9">
    <source>
        <dbReference type="ARBA" id="ARBA00023170"/>
    </source>
</evidence>
<keyword evidence="9" id="KW-0675">Receptor</keyword>
<keyword evidence="5" id="KW-0812">Transmembrane</keyword>
<keyword evidence="12" id="KW-1185">Reference proteome</keyword>
<evidence type="ECO:0000313" key="11">
    <source>
        <dbReference type="EMBL" id="MBA0654253.1"/>
    </source>
</evidence>
<proteinExistence type="inferred from homology"/>
<evidence type="ECO:0000256" key="7">
    <source>
        <dbReference type="ARBA" id="ARBA00022989"/>
    </source>
</evidence>
<organism evidence="11 12">
    <name type="scientific">Gossypium klotzschianum</name>
    <dbReference type="NCBI Taxonomy" id="34286"/>
    <lineage>
        <taxon>Eukaryota</taxon>
        <taxon>Viridiplantae</taxon>
        <taxon>Streptophyta</taxon>
        <taxon>Embryophyta</taxon>
        <taxon>Tracheophyta</taxon>
        <taxon>Spermatophyta</taxon>
        <taxon>Magnoliopsida</taxon>
        <taxon>eudicotyledons</taxon>
        <taxon>Gunneridae</taxon>
        <taxon>Pentapetalae</taxon>
        <taxon>rosids</taxon>
        <taxon>malvids</taxon>
        <taxon>Malvales</taxon>
        <taxon>Malvaceae</taxon>
        <taxon>Malvoideae</taxon>
        <taxon>Gossypium</taxon>
    </lineage>
</organism>
<sequence length="403" mass="45186">MSKVSVETLLFLDLSYNSLTDFDDFLLVLPWSKLQYMKLDSNIIRGSLPVPPLSIVFYCISNNFLKGEIPQLLCNLNFLSILDFSYNNMSGGIPVCLSNFNKSLLVLKVRSNQLEGPIPNGWASGNRLKVIDLSKNKLQEKIPKWLMEYKILEYLDLGNNHIRDALPSWLGSLPEFNILGLSSNAFYDRMENPKLNLIVFPKLRIIRSFSQQIQWNLVLGDYDYSMTITHKGMEMNYPKIIRTLAAIDFSGNRFDGEIPESIRKLKELHLLNFSNNNLVGGIPVAIAKLTNLESSDLFQNKVVGRIPMELSTQLTFLSILNVSHNCLTGLIPGGGQFETFQSSSFDGNLGLCGKPLLKECNSNSGSLPPPSSTSSEEFGLNWKVVLLGYGCEFLFRVVIGHVV</sequence>
<protein>
    <recommendedName>
        <fullName evidence="13">Leucine-rich repeat-containing N-terminal plant-type domain-containing protein</fullName>
    </recommendedName>
</protein>
<dbReference type="Gene3D" id="3.80.10.10">
    <property type="entry name" value="Ribonuclease Inhibitor"/>
    <property type="match status" value="1"/>
</dbReference>
<dbReference type="AlphaFoldDB" id="A0A7J8UUY4"/>
<comment type="similarity">
    <text evidence="2">Belongs to the RLP family.</text>
</comment>
<dbReference type="SUPFAM" id="SSF52058">
    <property type="entry name" value="L domain-like"/>
    <property type="match status" value="1"/>
</dbReference>
<evidence type="ECO:0000256" key="6">
    <source>
        <dbReference type="ARBA" id="ARBA00022737"/>
    </source>
</evidence>
<dbReference type="Pfam" id="PF00560">
    <property type="entry name" value="LRR_1"/>
    <property type="match status" value="3"/>
</dbReference>
<keyword evidence="3" id="KW-1003">Cell membrane</keyword>
<keyword evidence="8" id="KW-0472">Membrane</keyword>
<evidence type="ECO:0000313" key="12">
    <source>
        <dbReference type="Proteomes" id="UP000593573"/>
    </source>
</evidence>
<keyword evidence="6" id="KW-0677">Repeat</keyword>
<reference evidence="11 12" key="1">
    <citation type="journal article" date="2019" name="Genome Biol. Evol.">
        <title>Insights into the evolution of the New World diploid cottons (Gossypium, subgenus Houzingenia) based on genome sequencing.</title>
        <authorList>
            <person name="Grover C.E."/>
            <person name="Arick M.A. 2nd"/>
            <person name="Thrash A."/>
            <person name="Conover J.L."/>
            <person name="Sanders W.S."/>
            <person name="Peterson D.G."/>
            <person name="Frelichowski J.E."/>
            <person name="Scheffler J.A."/>
            <person name="Scheffler B.E."/>
            <person name="Wendel J.F."/>
        </authorList>
    </citation>
    <scope>NUCLEOTIDE SEQUENCE [LARGE SCALE GENOMIC DNA]</scope>
    <source>
        <strain evidence="11">57</strain>
        <tissue evidence="11">Leaf</tissue>
    </source>
</reference>
<dbReference type="FunFam" id="3.80.10.10:FF:000383">
    <property type="entry name" value="Leucine-rich repeat receptor protein kinase EMS1"/>
    <property type="match status" value="1"/>
</dbReference>
<dbReference type="InterPro" id="IPR001611">
    <property type="entry name" value="Leu-rich_rpt"/>
</dbReference>
<evidence type="ECO:0008006" key="13">
    <source>
        <dbReference type="Google" id="ProtNLM"/>
    </source>
</evidence>
<evidence type="ECO:0000256" key="3">
    <source>
        <dbReference type="ARBA" id="ARBA00022475"/>
    </source>
</evidence>
<dbReference type="InterPro" id="IPR032675">
    <property type="entry name" value="LRR_dom_sf"/>
</dbReference>
<evidence type="ECO:0000256" key="1">
    <source>
        <dbReference type="ARBA" id="ARBA00004251"/>
    </source>
</evidence>
<accession>A0A7J8UUY4</accession>
<dbReference type="PANTHER" id="PTHR27004">
    <property type="entry name" value="RECEPTOR-LIKE PROTEIN 12 ISOFORM X1"/>
    <property type="match status" value="1"/>
</dbReference>
<evidence type="ECO:0000256" key="8">
    <source>
        <dbReference type="ARBA" id="ARBA00023136"/>
    </source>
</evidence>
<evidence type="ECO:0000256" key="4">
    <source>
        <dbReference type="ARBA" id="ARBA00022614"/>
    </source>
</evidence>
<evidence type="ECO:0000256" key="5">
    <source>
        <dbReference type="ARBA" id="ARBA00022692"/>
    </source>
</evidence>
<evidence type="ECO:0000256" key="10">
    <source>
        <dbReference type="ARBA" id="ARBA00023180"/>
    </source>
</evidence>
<dbReference type="PANTHER" id="PTHR27004:SF467">
    <property type="entry name" value="RECEPTOR-LIKE PROTEIN 12"/>
    <property type="match status" value="1"/>
</dbReference>
<comment type="caution">
    <text evidence="11">The sequence shown here is derived from an EMBL/GenBank/DDBJ whole genome shotgun (WGS) entry which is preliminary data.</text>
</comment>
<dbReference type="EMBL" id="JABFAB010000007">
    <property type="protein sequence ID" value="MBA0654253.1"/>
    <property type="molecule type" value="Genomic_DNA"/>
</dbReference>
<dbReference type="OrthoDB" id="987104at2759"/>